<feature type="domain" description="NusA-like second KH" evidence="10">
    <location>
        <begin position="283"/>
        <end position="346"/>
    </location>
</feature>
<dbReference type="GO" id="GO:0003700">
    <property type="term" value="F:DNA-binding transcription factor activity"/>
    <property type="evidence" value="ECO:0007669"/>
    <property type="project" value="InterPro"/>
</dbReference>
<dbReference type="InterPro" id="IPR030842">
    <property type="entry name" value="TF_NusA_bacterial"/>
</dbReference>
<comment type="subcellular location">
    <subcellularLocation>
        <location evidence="7">Cytoplasm</location>
    </subcellularLocation>
</comment>
<name>A0A845Q014_9FLAO</name>
<sequence>MNNIALIESFGDFKDEKGISKIDLMAIIEDSLKTLLRKRYDSDDHFDVIVNPDKGDFQIFLNKKIVEDEMSEDDDLEIEISEAKKIDATFEVGEDFTQEIPVAQLGRRNILTLKQILATKLQEHNNAMLYEQFRDRIGEIAVGEVHHIRHKHVILLDDEGNEFILPKENQIPSDFFRKGDSVRAVIESVDFKGVKPQIVVSRTAPKFLEKLLELEIPEIQDGTIILKKVVRIPGEKAKIAVDAYDDRIDPVGACVGVKGSRIHGVVRELRNENIDVIQWSKNPEILVKRALGNVNIQKTDMNEEQAHVLVYAPAEDISKIIGKQGQNIRLASWLTGYNIDVYRDKEEGDDVELVEFADEIEEWIINEFKKVGLETARSVLDKETDALVGMTDLEEETIEEVKQILREELED</sequence>
<comment type="similarity">
    <text evidence="7">Belongs to the NusA family.</text>
</comment>
<evidence type="ECO:0000259" key="10">
    <source>
        <dbReference type="Pfam" id="PF26594"/>
    </source>
</evidence>
<evidence type="ECO:0000259" key="9">
    <source>
        <dbReference type="Pfam" id="PF13184"/>
    </source>
</evidence>
<keyword evidence="1 7" id="KW-0806">Transcription termination</keyword>
<dbReference type="GO" id="GO:0031564">
    <property type="term" value="P:transcription antitermination"/>
    <property type="evidence" value="ECO:0007669"/>
    <property type="project" value="UniProtKB-UniRule"/>
</dbReference>
<evidence type="ECO:0000313" key="12">
    <source>
        <dbReference type="Proteomes" id="UP000553459"/>
    </source>
</evidence>
<dbReference type="Gene3D" id="3.30.300.20">
    <property type="match status" value="2"/>
</dbReference>
<dbReference type="SUPFAM" id="SSF54814">
    <property type="entry name" value="Prokaryotic type KH domain (KH-domain type II)"/>
    <property type="match status" value="2"/>
</dbReference>
<feature type="domain" description="Transcription factor NusA N-terminal" evidence="8">
    <location>
        <begin position="6"/>
        <end position="125"/>
    </location>
</feature>
<evidence type="ECO:0000256" key="6">
    <source>
        <dbReference type="ARBA" id="ARBA00023163"/>
    </source>
</evidence>
<dbReference type="HAMAP" id="MF_00945_B">
    <property type="entry name" value="NusA_B"/>
    <property type="match status" value="1"/>
</dbReference>
<dbReference type="Pfam" id="PF13184">
    <property type="entry name" value="KH_NusA_1st"/>
    <property type="match status" value="1"/>
</dbReference>
<dbReference type="GO" id="GO:0005829">
    <property type="term" value="C:cytosol"/>
    <property type="evidence" value="ECO:0007669"/>
    <property type="project" value="TreeGrafter"/>
</dbReference>
<dbReference type="InterPro" id="IPR013735">
    <property type="entry name" value="TF_NusA_N"/>
</dbReference>
<dbReference type="InterPro" id="IPR012340">
    <property type="entry name" value="NA-bd_OB-fold"/>
</dbReference>
<evidence type="ECO:0000313" key="11">
    <source>
        <dbReference type="EMBL" id="NAW52027.1"/>
    </source>
</evidence>
<evidence type="ECO:0000256" key="1">
    <source>
        <dbReference type="ARBA" id="ARBA00022472"/>
    </source>
</evidence>
<dbReference type="RefSeq" id="WP_166520348.1">
    <property type="nucleotide sequence ID" value="NZ_JAAABJ010000641.1"/>
</dbReference>
<dbReference type="Pfam" id="PF08529">
    <property type="entry name" value="NusA_N"/>
    <property type="match status" value="1"/>
</dbReference>
<accession>A0A845Q014</accession>
<comment type="caution">
    <text evidence="11">The sequence shown here is derived from an EMBL/GenBank/DDBJ whole genome shotgun (WGS) entry which is preliminary data.</text>
</comment>
<protein>
    <recommendedName>
        <fullName evidence="7">Transcription termination/antitermination protein NusA</fullName>
    </recommendedName>
</protein>
<dbReference type="GO" id="GO:0006353">
    <property type="term" value="P:DNA-templated transcription termination"/>
    <property type="evidence" value="ECO:0007669"/>
    <property type="project" value="UniProtKB-UniRule"/>
</dbReference>
<reference evidence="11 12" key="1">
    <citation type="submission" date="2019-11" db="EMBL/GenBank/DDBJ databases">
        <title>Characterization of Elizabethkingia argenteiflava sp. nov., isolated from inner surface of Soybean Pods.</title>
        <authorList>
            <person name="Mo S."/>
        </authorList>
    </citation>
    <scope>NUCLEOTIDE SEQUENCE [LARGE SCALE GENOMIC DNA]</scope>
    <source>
        <strain evidence="11 12">YB22</strain>
    </source>
</reference>
<keyword evidence="6 7" id="KW-0804">Transcription</keyword>
<dbReference type="AlphaFoldDB" id="A0A845Q014"/>
<keyword evidence="12" id="KW-1185">Reference proteome</keyword>
<evidence type="ECO:0000259" key="8">
    <source>
        <dbReference type="Pfam" id="PF08529"/>
    </source>
</evidence>
<dbReference type="EMBL" id="JAAABJ010000641">
    <property type="protein sequence ID" value="NAW52027.1"/>
    <property type="molecule type" value="Genomic_DNA"/>
</dbReference>
<keyword evidence="5 7" id="KW-0805">Transcription regulation</keyword>
<dbReference type="PANTHER" id="PTHR22648">
    <property type="entry name" value="TRANSCRIPTION TERMINATION FACTOR NUSA"/>
    <property type="match status" value="1"/>
</dbReference>
<dbReference type="PANTHER" id="PTHR22648:SF0">
    <property type="entry name" value="TRANSCRIPTION TERMINATION_ANTITERMINATION PROTEIN NUSA"/>
    <property type="match status" value="1"/>
</dbReference>
<dbReference type="InterPro" id="IPR058582">
    <property type="entry name" value="KH_NusA_2nd"/>
</dbReference>
<evidence type="ECO:0000256" key="5">
    <source>
        <dbReference type="ARBA" id="ARBA00023015"/>
    </source>
</evidence>
<keyword evidence="3 7" id="KW-0889">Transcription antitermination</keyword>
<evidence type="ECO:0000256" key="2">
    <source>
        <dbReference type="ARBA" id="ARBA00022490"/>
    </source>
</evidence>
<evidence type="ECO:0000256" key="7">
    <source>
        <dbReference type="HAMAP-Rule" id="MF_00945"/>
    </source>
</evidence>
<dbReference type="SUPFAM" id="SSF50249">
    <property type="entry name" value="Nucleic acid-binding proteins"/>
    <property type="match status" value="1"/>
</dbReference>
<dbReference type="PROSITE" id="PS50084">
    <property type="entry name" value="KH_TYPE_1"/>
    <property type="match status" value="1"/>
</dbReference>
<comment type="subunit">
    <text evidence="7">Monomer. Binds directly to the core enzyme of the DNA-dependent RNA polymerase and to nascent RNA.</text>
</comment>
<keyword evidence="4 7" id="KW-0694">RNA-binding</keyword>
<dbReference type="GO" id="GO:0003723">
    <property type="term" value="F:RNA binding"/>
    <property type="evidence" value="ECO:0007669"/>
    <property type="project" value="UniProtKB-UniRule"/>
</dbReference>
<dbReference type="InterPro" id="IPR025249">
    <property type="entry name" value="TF_NusA_KH_1st"/>
</dbReference>
<dbReference type="InterPro" id="IPR015946">
    <property type="entry name" value="KH_dom-like_a/b"/>
</dbReference>
<comment type="function">
    <text evidence="7">Participates in both transcription termination and antitermination.</text>
</comment>
<dbReference type="Proteomes" id="UP000553459">
    <property type="component" value="Unassembled WGS sequence"/>
</dbReference>
<keyword evidence="2 7" id="KW-0963">Cytoplasm</keyword>
<organism evidence="11 12">
    <name type="scientific">Elizabethkingia argenteiflava</name>
    <dbReference type="NCBI Taxonomy" id="2681556"/>
    <lineage>
        <taxon>Bacteria</taxon>
        <taxon>Pseudomonadati</taxon>
        <taxon>Bacteroidota</taxon>
        <taxon>Flavobacteriia</taxon>
        <taxon>Flavobacteriales</taxon>
        <taxon>Weeksellaceae</taxon>
        <taxon>Elizabethkingia</taxon>
    </lineage>
</organism>
<dbReference type="NCBIfam" id="TIGR01953">
    <property type="entry name" value="NusA"/>
    <property type="match status" value="1"/>
</dbReference>
<feature type="domain" description="Transcription factor NusA first KH" evidence="9">
    <location>
        <begin position="202"/>
        <end position="279"/>
    </location>
</feature>
<proteinExistence type="inferred from homology"/>
<evidence type="ECO:0000256" key="3">
    <source>
        <dbReference type="ARBA" id="ARBA00022814"/>
    </source>
</evidence>
<gene>
    <name evidence="7 11" type="primary">nusA</name>
    <name evidence="11" type="ORF">GNY06_11825</name>
</gene>
<dbReference type="CDD" id="cd02134">
    <property type="entry name" value="KH-II_NusA_rpt1"/>
    <property type="match status" value="1"/>
</dbReference>
<dbReference type="Gene3D" id="2.40.50.140">
    <property type="entry name" value="Nucleic acid-binding proteins"/>
    <property type="match status" value="1"/>
</dbReference>
<dbReference type="SUPFAM" id="SSF69705">
    <property type="entry name" value="Transcription factor NusA, N-terminal domain"/>
    <property type="match status" value="1"/>
</dbReference>
<dbReference type="InterPro" id="IPR010213">
    <property type="entry name" value="TF_NusA"/>
</dbReference>
<dbReference type="InterPro" id="IPR036555">
    <property type="entry name" value="NusA_N_sf"/>
</dbReference>
<dbReference type="InterPro" id="IPR009019">
    <property type="entry name" value="KH_sf_prok-type"/>
</dbReference>
<dbReference type="CDD" id="cd04455">
    <property type="entry name" value="S1_NusA"/>
    <property type="match status" value="1"/>
</dbReference>
<evidence type="ECO:0000256" key="4">
    <source>
        <dbReference type="ARBA" id="ARBA00022884"/>
    </source>
</evidence>
<dbReference type="Pfam" id="PF26594">
    <property type="entry name" value="KH_NusA_2nd"/>
    <property type="match status" value="1"/>
</dbReference>
<dbReference type="Gene3D" id="3.30.1480.10">
    <property type="entry name" value="NusA, N-terminal domain"/>
    <property type="match status" value="1"/>
</dbReference>
<dbReference type="FunFam" id="3.30.300.20:FF:000002">
    <property type="entry name" value="Transcription termination/antitermination protein NusA"/>
    <property type="match status" value="1"/>
</dbReference>